<accession>A0A1G6Z737</accession>
<feature type="transmembrane region" description="Helical" evidence="8">
    <location>
        <begin position="610"/>
        <end position="639"/>
    </location>
</feature>
<evidence type="ECO:0000256" key="7">
    <source>
        <dbReference type="SAM" id="MobiDB-lite"/>
    </source>
</evidence>
<dbReference type="InterPro" id="IPR049142">
    <property type="entry name" value="MS_channel_1st"/>
</dbReference>
<keyword evidence="5 8" id="KW-1133">Transmembrane helix</keyword>
<comment type="similarity">
    <text evidence="2">Belongs to the MscS (TC 1.A.23) family.</text>
</comment>
<dbReference type="Proteomes" id="UP000243205">
    <property type="component" value="Unassembled WGS sequence"/>
</dbReference>
<keyword evidence="13" id="KW-1185">Reference proteome</keyword>
<dbReference type="GO" id="GO:0005886">
    <property type="term" value="C:plasma membrane"/>
    <property type="evidence" value="ECO:0007669"/>
    <property type="project" value="UniProtKB-SubCell"/>
</dbReference>
<feature type="region of interest" description="Disordered" evidence="7">
    <location>
        <begin position="803"/>
        <end position="836"/>
    </location>
</feature>
<gene>
    <name evidence="12" type="ORF">SAMN05661003_102297</name>
</gene>
<dbReference type="Pfam" id="PF21088">
    <property type="entry name" value="MS_channel_1st"/>
    <property type="match status" value="1"/>
</dbReference>
<feature type="transmembrane region" description="Helical" evidence="8">
    <location>
        <begin position="585"/>
        <end position="604"/>
    </location>
</feature>
<evidence type="ECO:0000313" key="12">
    <source>
        <dbReference type="EMBL" id="SDD97636.1"/>
    </source>
</evidence>
<dbReference type="Gene3D" id="1.10.287.1260">
    <property type="match status" value="1"/>
</dbReference>
<dbReference type="RefSeq" id="WP_092076387.1">
    <property type="nucleotide sequence ID" value="NZ_FNAQ01000002.1"/>
</dbReference>
<keyword evidence="6 8" id="KW-0472">Membrane</keyword>
<evidence type="ECO:0000259" key="11">
    <source>
        <dbReference type="Pfam" id="PF21088"/>
    </source>
</evidence>
<keyword evidence="3" id="KW-1003">Cell membrane</keyword>
<keyword evidence="4 8" id="KW-0812">Transmembrane</keyword>
<dbReference type="SUPFAM" id="SSF82689">
    <property type="entry name" value="Mechanosensitive channel protein MscS (YggB), C-terminal domain"/>
    <property type="match status" value="1"/>
</dbReference>
<feature type="transmembrane region" description="Helical" evidence="8">
    <location>
        <begin position="381"/>
        <end position="401"/>
    </location>
</feature>
<feature type="transmembrane region" description="Helical" evidence="8">
    <location>
        <begin position="422"/>
        <end position="438"/>
    </location>
</feature>
<dbReference type="Gene3D" id="3.30.70.100">
    <property type="match status" value="1"/>
</dbReference>
<dbReference type="STRING" id="57664.SAMN05661003_102297"/>
<feature type="transmembrane region" description="Helical" evidence="8">
    <location>
        <begin position="302"/>
        <end position="324"/>
    </location>
</feature>
<dbReference type="PANTHER" id="PTHR30347:SF1">
    <property type="entry name" value="MECHANOSENSITIVE CHANNEL MSCK"/>
    <property type="match status" value="1"/>
</dbReference>
<dbReference type="SUPFAM" id="SSF50182">
    <property type="entry name" value="Sm-like ribonucleoproteins"/>
    <property type="match status" value="1"/>
</dbReference>
<sequence length="836" mass="93803">MPHIAPRPALFALLILLLLAAPTSVLRALAQESGATAAPVAPVPEPLPGIAEVVPRAAELLDQARQALQRVEEGADHQGWLDSFDASRQRQEQLQQRMTDMGDPAGWSYEQLLEMRTQLLEQRRVLAGLFDNVSQRTAELDQLRGHWNEQRDYWQQWRKQLRELGAPYPESEFKEVVSQSQALLKRITTVSQDKIALQKKATELIDANQVLVRQLDSALRTLRTQTFKKNSNSLLSRDFYAELTPELLQQVRTNSLQVNWKSRDSLRAGWWILLLQILTTLVLASLIRHFRHLAQQDSDWRFLICHPFSSGLFIAIVSLGFLYSAPTLVWRFYQVVLALLAACILLNDIVTARRHRLLIWLLASSYLLSLLLQVINLPLTLTRLYFVLLSIGGLLVLTQLYRQGRRQKDPWPLMTGLRIGKGLLLVSLVAQIGGYSTFSSRLMDISFKSAFALLVAVMLQKLVRGAIDFLLARRKLQSLPFFRRFGTTLGERLKVLVRLVIGFSCLIFLVQIWTGGDRFASTWQRVAGWGLHLGDYHLNIGTLASLVLIVYLTSGFSWLVRSLFDVEVVGPKFLDSGVRESIKTLLHYLTILVGLLLCLGTLGVNLQNIAVIAGALSIGIGFGLQNIVNNFISGLILLFERPIKKGDLIVLNQEWAEVKKIGLRSTVVETFNKAEIIVPNSDLIAQQVTNLTYSNTQARVVIPIGVAYGSDLEQVLRILQEEGARHPRVLKFPAPSALFIGFGASSLDFQLRLWLSSPDFVLSVPSDVCIAIYKRFAAEGIEIPFPQQDLHLRSVDSSLLQAWRSSPPVPDALQPAPPAQQEEQQQGEDQQQQTKG</sequence>
<dbReference type="Pfam" id="PF00924">
    <property type="entry name" value="MS_channel_2nd"/>
    <property type="match status" value="1"/>
</dbReference>
<dbReference type="SUPFAM" id="SSF82861">
    <property type="entry name" value="Mechanosensitive channel protein MscS (YggB), transmembrane region"/>
    <property type="match status" value="1"/>
</dbReference>
<feature type="compositionally biased region" description="Pro residues" evidence="7">
    <location>
        <begin position="807"/>
        <end position="818"/>
    </location>
</feature>
<evidence type="ECO:0000256" key="2">
    <source>
        <dbReference type="ARBA" id="ARBA00008017"/>
    </source>
</evidence>
<feature type="transmembrane region" description="Helical" evidence="8">
    <location>
        <begin position="357"/>
        <end position="375"/>
    </location>
</feature>
<proteinExistence type="inferred from homology"/>
<feature type="domain" description="Mechanosensitive ion channel transmembrane helices 2/3" evidence="11">
    <location>
        <begin position="585"/>
        <end position="625"/>
    </location>
</feature>
<evidence type="ECO:0000256" key="4">
    <source>
        <dbReference type="ARBA" id="ARBA00022692"/>
    </source>
</evidence>
<feature type="transmembrane region" description="Helical" evidence="8">
    <location>
        <begin position="450"/>
        <end position="472"/>
    </location>
</feature>
<evidence type="ECO:0000256" key="8">
    <source>
        <dbReference type="SAM" id="Phobius"/>
    </source>
</evidence>
<dbReference type="EMBL" id="FNAQ01000002">
    <property type="protein sequence ID" value="SDD97636.1"/>
    <property type="molecule type" value="Genomic_DNA"/>
</dbReference>
<dbReference type="InterPro" id="IPR010920">
    <property type="entry name" value="LSM_dom_sf"/>
</dbReference>
<feature type="transmembrane region" description="Helical" evidence="8">
    <location>
        <begin position="493"/>
        <end position="516"/>
    </location>
</feature>
<dbReference type="PANTHER" id="PTHR30347">
    <property type="entry name" value="POTASSIUM CHANNEL RELATED"/>
    <property type="match status" value="1"/>
</dbReference>
<dbReference type="InterPro" id="IPR006685">
    <property type="entry name" value="MscS_channel_2nd"/>
</dbReference>
<evidence type="ECO:0000259" key="9">
    <source>
        <dbReference type="Pfam" id="PF00924"/>
    </source>
</evidence>
<dbReference type="GO" id="GO:0008381">
    <property type="term" value="F:mechanosensitive monoatomic ion channel activity"/>
    <property type="evidence" value="ECO:0007669"/>
    <property type="project" value="UniProtKB-ARBA"/>
</dbReference>
<feature type="domain" description="Mechanosensitive ion channel MscS" evidence="9">
    <location>
        <begin position="626"/>
        <end position="692"/>
    </location>
</feature>
<dbReference type="InterPro" id="IPR049278">
    <property type="entry name" value="MS_channel_C"/>
</dbReference>
<protein>
    <submittedName>
        <fullName evidence="12">Small-conductance mechanosensitive channel</fullName>
    </submittedName>
</protein>
<dbReference type="InterPro" id="IPR011014">
    <property type="entry name" value="MscS_channel_TM-2"/>
</dbReference>
<dbReference type="InterPro" id="IPR011066">
    <property type="entry name" value="MscS_channel_C_sf"/>
</dbReference>
<dbReference type="InterPro" id="IPR052702">
    <property type="entry name" value="MscS-like_channel"/>
</dbReference>
<evidence type="ECO:0000256" key="6">
    <source>
        <dbReference type="ARBA" id="ARBA00023136"/>
    </source>
</evidence>
<dbReference type="AlphaFoldDB" id="A0A1G6Z737"/>
<evidence type="ECO:0000313" key="13">
    <source>
        <dbReference type="Proteomes" id="UP000243205"/>
    </source>
</evidence>
<dbReference type="InterPro" id="IPR023408">
    <property type="entry name" value="MscS_beta-dom_sf"/>
</dbReference>
<feature type="domain" description="Mechanosensitive ion channel MscS C-terminal" evidence="10">
    <location>
        <begin position="700"/>
        <end position="783"/>
    </location>
</feature>
<organism evidence="12 13">
    <name type="scientific">Desulfuromonas thiophila</name>
    <dbReference type="NCBI Taxonomy" id="57664"/>
    <lineage>
        <taxon>Bacteria</taxon>
        <taxon>Pseudomonadati</taxon>
        <taxon>Thermodesulfobacteriota</taxon>
        <taxon>Desulfuromonadia</taxon>
        <taxon>Desulfuromonadales</taxon>
        <taxon>Desulfuromonadaceae</taxon>
        <taxon>Desulfuromonas</taxon>
    </lineage>
</organism>
<dbReference type="Gene3D" id="2.30.30.60">
    <property type="match status" value="1"/>
</dbReference>
<dbReference type="Pfam" id="PF21082">
    <property type="entry name" value="MS_channel_3rd"/>
    <property type="match status" value="1"/>
</dbReference>
<feature type="transmembrane region" description="Helical" evidence="8">
    <location>
        <begin position="330"/>
        <end position="350"/>
    </location>
</feature>
<feature type="transmembrane region" description="Helical" evidence="8">
    <location>
        <begin position="268"/>
        <end position="290"/>
    </location>
</feature>
<evidence type="ECO:0000256" key="1">
    <source>
        <dbReference type="ARBA" id="ARBA00004651"/>
    </source>
</evidence>
<dbReference type="OrthoDB" id="9784565at2"/>
<evidence type="ECO:0000256" key="5">
    <source>
        <dbReference type="ARBA" id="ARBA00022989"/>
    </source>
</evidence>
<comment type="subcellular location">
    <subcellularLocation>
        <location evidence="1">Cell membrane</location>
        <topology evidence="1">Multi-pass membrane protein</topology>
    </subcellularLocation>
</comment>
<evidence type="ECO:0000256" key="3">
    <source>
        <dbReference type="ARBA" id="ARBA00022475"/>
    </source>
</evidence>
<name>A0A1G6Z737_9BACT</name>
<feature type="compositionally biased region" description="Low complexity" evidence="7">
    <location>
        <begin position="819"/>
        <end position="836"/>
    </location>
</feature>
<evidence type="ECO:0000259" key="10">
    <source>
        <dbReference type="Pfam" id="PF21082"/>
    </source>
</evidence>
<reference evidence="13" key="1">
    <citation type="submission" date="2016-10" db="EMBL/GenBank/DDBJ databases">
        <authorList>
            <person name="Varghese N."/>
            <person name="Submissions S."/>
        </authorList>
    </citation>
    <scope>NUCLEOTIDE SEQUENCE [LARGE SCALE GENOMIC DNA]</scope>
    <source>
        <strain evidence="13">DSM 8987</strain>
    </source>
</reference>
<feature type="transmembrane region" description="Helical" evidence="8">
    <location>
        <begin position="536"/>
        <end position="564"/>
    </location>
</feature>